<proteinExistence type="predicted"/>
<dbReference type="InterPro" id="IPR046670">
    <property type="entry name" value="DUF6540"/>
</dbReference>
<evidence type="ECO:0000313" key="1">
    <source>
        <dbReference type="EMBL" id="OQE44423.1"/>
    </source>
</evidence>
<dbReference type="EMBL" id="MDDG01000002">
    <property type="protein sequence ID" value="OQE44423.1"/>
    <property type="molecule type" value="Genomic_DNA"/>
</dbReference>
<accession>A0A1V6V1U4</accession>
<comment type="caution">
    <text evidence="1">The sequence shown here is derived from an EMBL/GenBank/DDBJ whole genome shotgun (WGS) entry which is preliminary data.</text>
</comment>
<dbReference type="Pfam" id="PF20174">
    <property type="entry name" value="DUF6540"/>
    <property type="match status" value="1"/>
</dbReference>
<organism evidence="1 2">
    <name type="scientific">Penicillium coprophilum</name>
    <dbReference type="NCBI Taxonomy" id="36646"/>
    <lineage>
        <taxon>Eukaryota</taxon>
        <taxon>Fungi</taxon>
        <taxon>Dikarya</taxon>
        <taxon>Ascomycota</taxon>
        <taxon>Pezizomycotina</taxon>
        <taxon>Eurotiomycetes</taxon>
        <taxon>Eurotiomycetidae</taxon>
        <taxon>Eurotiales</taxon>
        <taxon>Aspergillaceae</taxon>
        <taxon>Penicillium</taxon>
    </lineage>
</organism>
<dbReference type="Proteomes" id="UP000191500">
    <property type="component" value="Unassembled WGS sequence"/>
</dbReference>
<keyword evidence="2" id="KW-1185">Reference proteome</keyword>
<reference evidence="2" key="1">
    <citation type="journal article" date="2017" name="Nat. Microbiol.">
        <title>Global analysis of biosynthetic gene clusters reveals vast potential of secondary metabolite production in Penicillium species.</title>
        <authorList>
            <person name="Nielsen J.C."/>
            <person name="Grijseels S."/>
            <person name="Prigent S."/>
            <person name="Ji B."/>
            <person name="Dainat J."/>
            <person name="Nielsen K.F."/>
            <person name="Frisvad J.C."/>
            <person name="Workman M."/>
            <person name="Nielsen J."/>
        </authorList>
    </citation>
    <scope>NUCLEOTIDE SEQUENCE [LARGE SCALE GENOMIC DNA]</scope>
    <source>
        <strain evidence="2">IBT 31321</strain>
    </source>
</reference>
<evidence type="ECO:0000313" key="2">
    <source>
        <dbReference type="Proteomes" id="UP000191500"/>
    </source>
</evidence>
<name>A0A1V6V1U4_9EURO</name>
<sequence>MSPHPSATNPITTIALREVCEVNGRTFTRRIGTQQWSERIASTDRSDHSVLPPPFSLSLVHQLQAEGEPLHWALFVSRENQPGYVYQVKGDAEHMQYLPSAGLVNVVQSDSFVSIYNLADVTEEQQTMVRNVAEAEDPPRAKDRKSVTENCQGWTIRVVTKLVGLGLVPEHKLRMIRPMLQRI</sequence>
<gene>
    <name evidence="1" type="ORF">PENCOP_c002G06661</name>
</gene>
<protein>
    <submittedName>
        <fullName evidence="1">Uncharacterized protein</fullName>
    </submittedName>
</protein>
<dbReference type="AlphaFoldDB" id="A0A1V6V1U4"/>